<accession>A0A7J5G815</accession>
<sequence>MSLTPGHFFSSFNSDIRNKELWSGDLFCLKEQATSPETRDFGISNCVKAAKEVFSPEIIRDWDSLSSKSKTMMIQEYANQVAKAFELKIYGGVFFEEMQSCILGYNNGDGSIYLNDNYIKDNRISPIELIDTITHELRHQYQYETIKGLHRVPEDVQKEWQTGHEEYTLGAPYVYDPWGYIYNPLEIDANYAGSTVIREINKDMINGNWA</sequence>
<reference evidence="1 2" key="1">
    <citation type="journal article" date="2019" name="Nat. Med.">
        <title>A library of human gut bacterial isolates paired with longitudinal multiomics data enables mechanistic microbiome research.</title>
        <authorList>
            <person name="Poyet M."/>
            <person name="Groussin M."/>
            <person name="Gibbons S.M."/>
            <person name="Avila-Pacheco J."/>
            <person name="Jiang X."/>
            <person name="Kearney S.M."/>
            <person name="Perrotta A.R."/>
            <person name="Berdy B."/>
            <person name="Zhao S."/>
            <person name="Lieberman T.D."/>
            <person name="Swanson P.K."/>
            <person name="Smith M."/>
            <person name="Roesemann S."/>
            <person name="Alexander J.E."/>
            <person name="Rich S.A."/>
            <person name="Livny J."/>
            <person name="Vlamakis H."/>
            <person name="Clish C."/>
            <person name="Bullock K."/>
            <person name="Deik A."/>
            <person name="Scott J."/>
            <person name="Pierce K.A."/>
            <person name="Xavier R.J."/>
            <person name="Alm E.J."/>
        </authorList>
    </citation>
    <scope>NUCLEOTIDE SEQUENCE [LARGE SCALE GENOMIC DNA]</scope>
    <source>
        <strain evidence="1 2">BIOML-A9</strain>
    </source>
</reference>
<gene>
    <name evidence="1" type="ORF">GAS37_06910</name>
</gene>
<comment type="caution">
    <text evidence="1">The sequence shown here is derived from an EMBL/GenBank/DDBJ whole genome shotgun (WGS) entry which is preliminary data.</text>
</comment>
<name>A0A7J5G815_PHOVU</name>
<protein>
    <submittedName>
        <fullName evidence="1">Uncharacterized protein</fullName>
    </submittedName>
</protein>
<dbReference type="EMBL" id="WCXA01000011">
    <property type="protein sequence ID" value="KAB3863667.1"/>
    <property type="molecule type" value="Genomic_DNA"/>
</dbReference>
<proteinExistence type="predicted"/>
<dbReference type="AlphaFoldDB" id="A0A7J5G815"/>
<evidence type="ECO:0000313" key="2">
    <source>
        <dbReference type="Proteomes" id="UP000470332"/>
    </source>
</evidence>
<dbReference type="Proteomes" id="UP000470332">
    <property type="component" value="Unassembled WGS sequence"/>
</dbReference>
<evidence type="ECO:0000313" key="1">
    <source>
        <dbReference type="EMBL" id="KAB3863667.1"/>
    </source>
</evidence>
<organism evidence="1 2">
    <name type="scientific">Phocaeicola vulgatus</name>
    <name type="common">Bacteroides vulgatus</name>
    <dbReference type="NCBI Taxonomy" id="821"/>
    <lineage>
        <taxon>Bacteria</taxon>
        <taxon>Pseudomonadati</taxon>
        <taxon>Bacteroidota</taxon>
        <taxon>Bacteroidia</taxon>
        <taxon>Bacteroidales</taxon>
        <taxon>Bacteroidaceae</taxon>
        <taxon>Phocaeicola</taxon>
    </lineage>
</organism>